<accession>A0A815NXX4</accession>
<dbReference type="AlphaFoldDB" id="A0A815NXX4"/>
<dbReference type="EMBL" id="CAJNOO010006168">
    <property type="protein sequence ID" value="CAF1440821.1"/>
    <property type="molecule type" value="Genomic_DNA"/>
</dbReference>
<reference evidence="1" key="1">
    <citation type="submission" date="2021-02" db="EMBL/GenBank/DDBJ databases">
        <authorList>
            <person name="Nowell W R."/>
        </authorList>
    </citation>
    <scope>NUCLEOTIDE SEQUENCE</scope>
</reference>
<protein>
    <submittedName>
        <fullName evidence="1">Uncharacterized protein</fullName>
    </submittedName>
</protein>
<evidence type="ECO:0000313" key="1">
    <source>
        <dbReference type="EMBL" id="CAF1440821.1"/>
    </source>
</evidence>
<sequence>MLTKCIPWNQRLMFCAVEQRYITPVIERFVNERKIGHYEIWRSIQFELDQNVFLEKSKILPITVPEAVEIQPLNPEDAFFVIESWGYKSDDLYSVAQVQFCIKKLYSM</sequence>
<dbReference type="Proteomes" id="UP000663882">
    <property type="component" value="Unassembled WGS sequence"/>
</dbReference>
<feature type="non-terminal residue" evidence="1">
    <location>
        <position position="1"/>
    </location>
</feature>
<comment type="caution">
    <text evidence="1">The sequence shown here is derived from an EMBL/GenBank/DDBJ whole genome shotgun (WGS) entry which is preliminary data.</text>
</comment>
<proteinExistence type="predicted"/>
<dbReference type="OrthoDB" id="61870at2759"/>
<evidence type="ECO:0000313" key="2">
    <source>
        <dbReference type="Proteomes" id="UP000663882"/>
    </source>
</evidence>
<organism evidence="1 2">
    <name type="scientific">Rotaria sordida</name>
    <dbReference type="NCBI Taxonomy" id="392033"/>
    <lineage>
        <taxon>Eukaryota</taxon>
        <taxon>Metazoa</taxon>
        <taxon>Spiralia</taxon>
        <taxon>Gnathifera</taxon>
        <taxon>Rotifera</taxon>
        <taxon>Eurotatoria</taxon>
        <taxon>Bdelloidea</taxon>
        <taxon>Philodinida</taxon>
        <taxon>Philodinidae</taxon>
        <taxon>Rotaria</taxon>
    </lineage>
</organism>
<gene>
    <name evidence="1" type="ORF">RFH988_LOCUS36343</name>
</gene>
<name>A0A815NXX4_9BILA</name>